<evidence type="ECO:0000313" key="2">
    <source>
        <dbReference type="EMBL" id="GJT05111.1"/>
    </source>
</evidence>
<dbReference type="EMBL" id="BQNB010012560">
    <property type="protein sequence ID" value="GJT05111.1"/>
    <property type="molecule type" value="Genomic_DNA"/>
</dbReference>
<reference evidence="2" key="2">
    <citation type="submission" date="2022-01" db="EMBL/GenBank/DDBJ databases">
        <authorList>
            <person name="Yamashiro T."/>
            <person name="Shiraishi A."/>
            <person name="Satake H."/>
            <person name="Nakayama K."/>
        </authorList>
    </citation>
    <scope>NUCLEOTIDE SEQUENCE</scope>
</reference>
<sequence>MHRTSAKVARLTRDAEVKSLITLLMVGLHYSQVPRLLINTRNKTEIAPKGLERHTTELIEKYSVLPGPSLSKARSEKSPKELANQKGTSGGENKCN</sequence>
<gene>
    <name evidence="2" type="ORF">Tco_0839573</name>
</gene>
<comment type="caution">
    <text evidence="2">The sequence shown here is derived from an EMBL/GenBank/DDBJ whole genome shotgun (WGS) entry which is preliminary data.</text>
</comment>
<protein>
    <submittedName>
        <fullName evidence="2">Uncharacterized protein</fullName>
    </submittedName>
</protein>
<evidence type="ECO:0000313" key="3">
    <source>
        <dbReference type="Proteomes" id="UP001151760"/>
    </source>
</evidence>
<evidence type="ECO:0000256" key="1">
    <source>
        <dbReference type="SAM" id="MobiDB-lite"/>
    </source>
</evidence>
<reference evidence="2" key="1">
    <citation type="journal article" date="2022" name="Int. J. Mol. Sci.">
        <title>Draft Genome of Tanacetum Coccineum: Genomic Comparison of Closely Related Tanacetum-Family Plants.</title>
        <authorList>
            <person name="Yamashiro T."/>
            <person name="Shiraishi A."/>
            <person name="Nakayama K."/>
            <person name="Satake H."/>
        </authorList>
    </citation>
    <scope>NUCLEOTIDE SEQUENCE</scope>
</reference>
<proteinExistence type="predicted"/>
<name>A0ABQ5AS54_9ASTR</name>
<organism evidence="2 3">
    <name type="scientific">Tanacetum coccineum</name>
    <dbReference type="NCBI Taxonomy" id="301880"/>
    <lineage>
        <taxon>Eukaryota</taxon>
        <taxon>Viridiplantae</taxon>
        <taxon>Streptophyta</taxon>
        <taxon>Embryophyta</taxon>
        <taxon>Tracheophyta</taxon>
        <taxon>Spermatophyta</taxon>
        <taxon>Magnoliopsida</taxon>
        <taxon>eudicotyledons</taxon>
        <taxon>Gunneridae</taxon>
        <taxon>Pentapetalae</taxon>
        <taxon>asterids</taxon>
        <taxon>campanulids</taxon>
        <taxon>Asterales</taxon>
        <taxon>Asteraceae</taxon>
        <taxon>Asteroideae</taxon>
        <taxon>Anthemideae</taxon>
        <taxon>Anthemidinae</taxon>
        <taxon>Tanacetum</taxon>
    </lineage>
</organism>
<dbReference type="Proteomes" id="UP001151760">
    <property type="component" value="Unassembled WGS sequence"/>
</dbReference>
<feature type="region of interest" description="Disordered" evidence="1">
    <location>
        <begin position="66"/>
        <end position="96"/>
    </location>
</feature>
<keyword evidence="3" id="KW-1185">Reference proteome</keyword>
<accession>A0ABQ5AS54</accession>